<dbReference type="Gene3D" id="4.10.240.10">
    <property type="entry name" value="Zn(2)-C6 fungal-type DNA-binding domain"/>
    <property type="match status" value="1"/>
</dbReference>
<evidence type="ECO:0000256" key="4">
    <source>
        <dbReference type="ARBA" id="ARBA00023015"/>
    </source>
</evidence>
<evidence type="ECO:0000256" key="1">
    <source>
        <dbReference type="ARBA" id="ARBA00004123"/>
    </source>
</evidence>
<dbReference type="CDD" id="cd00067">
    <property type="entry name" value="GAL4"/>
    <property type="match status" value="1"/>
</dbReference>
<reference evidence="10" key="1">
    <citation type="submission" date="2021-07" db="EMBL/GenBank/DDBJ databases">
        <authorList>
            <person name="Branca A.L. A."/>
        </authorList>
    </citation>
    <scope>NUCLEOTIDE SEQUENCE</scope>
</reference>
<comment type="caution">
    <text evidence="10">The sequence shown here is derived from an EMBL/GenBank/DDBJ whole genome shotgun (WGS) entry which is preliminary data.</text>
</comment>
<keyword evidence="7" id="KW-0539">Nucleus</keyword>
<dbReference type="Proteomes" id="UP001152649">
    <property type="component" value="Unassembled WGS sequence"/>
</dbReference>
<dbReference type="PROSITE" id="PS50048">
    <property type="entry name" value="ZN2_CY6_FUNGAL_2"/>
    <property type="match status" value="1"/>
</dbReference>
<evidence type="ECO:0000259" key="9">
    <source>
        <dbReference type="PROSITE" id="PS50048"/>
    </source>
</evidence>
<keyword evidence="2" id="KW-0479">Metal-binding</keyword>
<comment type="subcellular location">
    <subcellularLocation>
        <location evidence="1">Nucleus</location>
    </subcellularLocation>
</comment>
<proteinExistence type="predicted"/>
<dbReference type="GO" id="GO:0000981">
    <property type="term" value="F:DNA-binding transcription factor activity, RNA polymerase II-specific"/>
    <property type="evidence" value="ECO:0007669"/>
    <property type="project" value="InterPro"/>
</dbReference>
<keyword evidence="4" id="KW-0805">Transcription regulation</keyword>
<evidence type="ECO:0000313" key="11">
    <source>
        <dbReference type="Proteomes" id="UP001152649"/>
    </source>
</evidence>
<dbReference type="GO" id="GO:0008270">
    <property type="term" value="F:zinc ion binding"/>
    <property type="evidence" value="ECO:0007669"/>
    <property type="project" value="InterPro"/>
</dbReference>
<evidence type="ECO:0000313" key="10">
    <source>
        <dbReference type="EMBL" id="CAG8429822.1"/>
    </source>
</evidence>
<keyword evidence="3" id="KW-0862">Zinc</keyword>
<dbReference type="GO" id="GO:0043565">
    <property type="term" value="F:sequence-specific DNA binding"/>
    <property type="evidence" value="ECO:0007669"/>
    <property type="project" value="TreeGrafter"/>
</dbReference>
<evidence type="ECO:0000256" key="3">
    <source>
        <dbReference type="ARBA" id="ARBA00022833"/>
    </source>
</evidence>
<name>A0A9W4NWX2_9EURO</name>
<organism evidence="10 11">
    <name type="scientific">Penicillium salamii</name>
    <dbReference type="NCBI Taxonomy" id="1612424"/>
    <lineage>
        <taxon>Eukaryota</taxon>
        <taxon>Fungi</taxon>
        <taxon>Dikarya</taxon>
        <taxon>Ascomycota</taxon>
        <taxon>Pezizomycotina</taxon>
        <taxon>Eurotiomycetes</taxon>
        <taxon>Eurotiomycetidae</taxon>
        <taxon>Eurotiales</taxon>
        <taxon>Aspergillaceae</taxon>
        <taxon>Penicillium</taxon>
    </lineage>
</organism>
<evidence type="ECO:0000256" key="7">
    <source>
        <dbReference type="ARBA" id="ARBA00023242"/>
    </source>
</evidence>
<dbReference type="InterPro" id="IPR007219">
    <property type="entry name" value="XnlR_reg_dom"/>
</dbReference>
<dbReference type="SMART" id="SM00906">
    <property type="entry name" value="Fungal_trans"/>
    <property type="match status" value="1"/>
</dbReference>
<dbReference type="Pfam" id="PF00172">
    <property type="entry name" value="Zn_clus"/>
    <property type="match status" value="1"/>
</dbReference>
<gene>
    <name evidence="10" type="ORF">PSALAMII_LOCUS11004</name>
</gene>
<dbReference type="InterPro" id="IPR036864">
    <property type="entry name" value="Zn2-C6_fun-type_DNA-bd_sf"/>
</dbReference>
<evidence type="ECO:0000256" key="8">
    <source>
        <dbReference type="SAM" id="MobiDB-lite"/>
    </source>
</evidence>
<dbReference type="GO" id="GO:0005634">
    <property type="term" value="C:nucleus"/>
    <property type="evidence" value="ECO:0007669"/>
    <property type="project" value="UniProtKB-SubCell"/>
</dbReference>
<dbReference type="SUPFAM" id="SSF57701">
    <property type="entry name" value="Zn2/Cys6 DNA-binding domain"/>
    <property type="match status" value="1"/>
</dbReference>
<dbReference type="PANTHER" id="PTHR47782">
    <property type="entry name" value="ZN(II)2CYS6 TRANSCRIPTION FACTOR (EUROFUNG)-RELATED"/>
    <property type="match status" value="1"/>
</dbReference>
<dbReference type="GO" id="GO:0006351">
    <property type="term" value="P:DNA-templated transcription"/>
    <property type="evidence" value="ECO:0007669"/>
    <property type="project" value="InterPro"/>
</dbReference>
<keyword evidence="5" id="KW-0238">DNA-binding</keyword>
<dbReference type="Pfam" id="PF04082">
    <property type="entry name" value="Fungal_trans"/>
    <property type="match status" value="1"/>
</dbReference>
<dbReference type="InterPro" id="IPR001138">
    <property type="entry name" value="Zn2Cys6_DnaBD"/>
</dbReference>
<evidence type="ECO:0000256" key="2">
    <source>
        <dbReference type="ARBA" id="ARBA00022723"/>
    </source>
</evidence>
<keyword evidence="6" id="KW-0804">Transcription</keyword>
<dbReference type="PROSITE" id="PS00463">
    <property type="entry name" value="ZN2_CY6_FUNGAL_1"/>
    <property type="match status" value="1"/>
</dbReference>
<feature type="domain" description="Zn(2)-C6 fungal-type" evidence="9">
    <location>
        <begin position="22"/>
        <end position="52"/>
    </location>
</feature>
<dbReference type="GO" id="GO:0045944">
    <property type="term" value="P:positive regulation of transcription by RNA polymerase II"/>
    <property type="evidence" value="ECO:0007669"/>
    <property type="project" value="TreeGrafter"/>
</dbReference>
<sequence>MNQTGATNNTKGTRSVRKVRSACVRCRNRRIKCDGEIPACRNCLKVNVACVDADGRLGDVLLPRSSFSADCIRRIQWLEHIIHTELPHVDLSAGPKLDGSTNAALQSAHAMPVSFTDSRAVSKEVSEANPPFVSSQEIAMPASSQSIDCAMNPSHSDSWESPPGDSNIADEVRAVAQSLGQISLHEDSRQTYYLGTSTGILFAHLIGASTSGLHSSSDARAREVSKAVDHASLEQLRIFLHHELPPRNRCQSLLDEYFRTIHPDFPILDPESLCRVCEVVYEFSSKPLSPKLGRKGWPEDLRAFAYNGEMEIRDGQYETSISVYAAAFHVLMALSLASTFKVRQKELEDSPQRLFKAAMSLAGNCLAVPCLTTIQSMVLLLAHSLMTPSDINIWTMVHLCMASCVDIGLHREMTATPHNRLPIHIRRMVFWTVYSLDRSISTIQGRPLGIRDETFDLQRPGSESVLQGDGMARWGSCAPSFDPSGIWPYTAHRFAIDRWISAIKLLLYRCPSACEQNLFIWPSDLENQQSILKGRLDTWRQEITSVVSQLNVPDEFLRNRLRLKLEAQYYSAIMLLFQPSQALRKPNPEACRLCYRSAVARLSIYAELYEIEQLFCSWRSMQDIFHAGVTLIYLVCGLPSVQQSVSLPSVSKNMRLCSSLLSTGGEWWPSVKKVKRRFERAADLLIEKLSRLNNSLLSSQHAQDMINFDTTRSSEQDPEPISPRFALSLNCSSGGNFPVATNDGFLPNWNQPTSHPMTFPVVSPAKFDGTDDAASGRESADGPSVQEHSDSVDWRFPIFNGEEPVDDTLWQFVQSY</sequence>
<dbReference type="AlphaFoldDB" id="A0A9W4NWX2"/>
<dbReference type="EMBL" id="CAJVPG010000460">
    <property type="protein sequence ID" value="CAG8429822.1"/>
    <property type="molecule type" value="Genomic_DNA"/>
</dbReference>
<dbReference type="CDD" id="cd12148">
    <property type="entry name" value="fungal_TF_MHR"/>
    <property type="match status" value="1"/>
</dbReference>
<evidence type="ECO:0000256" key="5">
    <source>
        <dbReference type="ARBA" id="ARBA00023125"/>
    </source>
</evidence>
<protein>
    <recommendedName>
        <fullName evidence="9">Zn(2)-C6 fungal-type domain-containing protein</fullName>
    </recommendedName>
</protein>
<dbReference type="OrthoDB" id="4368804at2759"/>
<accession>A0A9W4NWX2</accession>
<dbReference type="PANTHER" id="PTHR47782:SF1">
    <property type="entry name" value="PYRIMIDINE PATHWAY REGULATORY PROTEIN 1"/>
    <property type="match status" value="1"/>
</dbReference>
<dbReference type="SMART" id="SM00066">
    <property type="entry name" value="GAL4"/>
    <property type="match status" value="1"/>
</dbReference>
<feature type="region of interest" description="Disordered" evidence="8">
    <location>
        <begin position="764"/>
        <end position="790"/>
    </location>
</feature>
<keyword evidence="11" id="KW-1185">Reference proteome</keyword>
<dbReference type="InterPro" id="IPR052202">
    <property type="entry name" value="Yeast_MetPath_Reg"/>
</dbReference>
<evidence type="ECO:0000256" key="6">
    <source>
        <dbReference type="ARBA" id="ARBA00023163"/>
    </source>
</evidence>